<dbReference type="PANTHER" id="PTHR20974:SF0">
    <property type="entry name" value="UPF0585 PROTEIN CG18661"/>
    <property type="match status" value="1"/>
</dbReference>
<dbReference type="KEGG" id="hmi:soil367_15620"/>
<organism evidence="1 2">
    <name type="scientific">Hydrocarboniclastica marina</name>
    <dbReference type="NCBI Taxonomy" id="2259620"/>
    <lineage>
        <taxon>Bacteria</taxon>
        <taxon>Pseudomonadati</taxon>
        <taxon>Pseudomonadota</taxon>
        <taxon>Gammaproteobacteria</taxon>
        <taxon>Alteromonadales</taxon>
        <taxon>Alteromonadaceae</taxon>
        <taxon>Hydrocarboniclastica</taxon>
    </lineage>
</organism>
<dbReference type="Proteomes" id="UP000298049">
    <property type="component" value="Chromosome"/>
</dbReference>
<keyword evidence="2" id="KW-1185">Reference proteome</keyword>
<dbReference type="EMBL" id="CP031093">
    <property type="protein sequence ID" value="QCF27242.1"/>
    <property type="molecule type" value="Genomic_DNA"/>
</dbReference>
<dbReference type="Gene3D" id="3.40.50.150">
    <property type="entry name" value="Vaccinia Virus protein VP39"/>
    <property type="match status" value="1"/>
</dbReference>
<evidence type="ECO:0000313" key="1">
    <source>
        <dbReference type="EMBL" id="QCF27242.1"/>
    </source>
</evidence>
<protein>
    <submittedName>
        <fullName evidence="1">DUF938 domain-containing protein</fullName>
    </submittedName>
</protein>
<proteinExistence type="predicted"/>
<gene>
    <name evidence="1" type="ORF">soil367_15620</name>
</gene>
<evidence type="ECO:0000313" key="2">
    <source>
        <dbReference type="Proteomes" id="UP000298049"/>
    </source>
</evidence>
<dbReference type="PANTHER" id="PTHR20974">
    <property type="entry name" value="UPF0585 PROTEIN CG18661"/>
    <property type="match status" value="1"/>
</dbReference>
<dbReference type="OrthoDB" id="5563826at2"/>
<dbReference type="CDD" id="cd02440">
    <property type="entry name" value="AdoMet_MTases"/>
    <property type="match status" value="1"/>
</dbReference>
<dbReference type="RefSeq" id="WP_136549953.1">
    <property type="nucleotide sequence ID" value="NZ_CP031093.1"/>
</dbReference>
<sequence length="215" mass="23500">MPFSKPFSEACARNQQPIAAILETCLSRPCRVLEIGSGTGQHAVFMARLMPHLQWQPTDLAEAIPAIELWRKDANLPNLAAPLELDVNQSPWPVDSTAKGTKREKNDAEESGYDAVFTANTVHFVGWSTVENLFRGAAEVLKEGGQLLVYGPFNENGSYTSTGNAQLDSWLKARDPDSGIKDRSAVIALAAGYGLEHEHTNALPANNELLVFRKI</sequence>
<dbReference type="AlphaFoldDB" id="A0A4P7XLG0"/>
<dbReference type="InterPro" id="IPR010342">
    <property type="entry name" value="DUF938"/>
</dbReference>
<dbReference type="SUPFAM" id="SSF53335">
    <property type="entry name" value="S-adenosyl-L-methionine-dependent methyltransferases"/>
    <property type="match status" value="1"/>
</dbReference>
<dbReference type="InterPro" id="IPR029063">
    <property type="entry name" value="SAM-dependent_MTases_sf"/>
</dbReference>
<name>A0A4P7XLG0_9ALTE</name>
<dbReference type="Pfam" id="PF06080">
    <property type="entry name" value="DUF938"/>
    <property type="match status" value="1"/>
</dbReference>
<accession>A0A4P7XLG0</accession>
<reference evidence="1 2" key="1">
    <citation type="submission" date="2018-07" db="EMBL/GenBank/DDBJ databases">
        <title>Marsedoiliclastica nanhaica gen. nov. sp. nov., a novel marine hydrocarbonoclastic bacterium isolated from an in-situ enriched hydrocarbon-degrading consortium in deep-sea sediment.</title>
        <authorList>
            <person name="Dong C."/>
            <person name="Ma T."/>
            <person name="Liu R."/>
            <person name="Shao Z."/>
        </authorList>
    </citation>
    <scope>NUCLEOTIDE SEQUENCE [LARGE SCALE GENOMIC DNA]</scope>
    <source>
        <strain evidence="2">soil36-7</strain>
    </source>
</reference>